<dbReference type="PANTHER" id="PTHR34218">
    <property type="entry name" value="PEPTIDASE S45 PENICILLIN AMIDASE"/>
    <property type="match status" value="1"/>
</dbReference>
<dbReference type="KEGG" id="smaa:IT774_09860"/>
<dbReference type="InterPro" id="IPR043146">
    <property type="entry name" value="Penicillin_amidase_N_B-knob"/>
</dbReference>
<dbReference type="Gene3D" id="3.60.20.10">
    <property type="entry name" value="Glutamine Phosphoribosylpyrophosphate, subunit 1, domain 1"/>
    <property type="match status" value="1"/>
</dbReference>
<keyword evidence="2" id="KW-0378">Hydrolase</keyword>
<dbReference type="InterPro" id="IPR029055">
    <property type="entry name" value="Ntn_hydrolases_N"/>
</dbReference>
<dbReference type="GO" id="GO:0017000">
    <property type="term" value="P:antibiotic biosynthetic process"/>
    <property type="evidence" value="ECO:0007669"/>
    <property type="project" value="InterPro"/>
</dbReference>
<dbReference type="SUPFAM" id="SSF56235">
    <property type="entry name" value="N-terminal nucleophile aminohydrolases (Ntn hydrolases)"/>
    <property type="match status" value="1"/>
</dbReference>
<dbReference type="Gene3D" id="1.10.1400.10">
    <property type="match status" value="1"/>
</dbReference>
<proteinExistence type="inferred from homology"/>
<sequence>MGKWIKWLFFSILFIVLLAAGSAFFLLNQSLPQLEGTVQSPALSAAVKLQRDSLGQAVIHATSRPDAAFALGYAHAQDRFFQMDLQRKVAAGELSAWLGSKALNADRKARFHQFRARARNLLTTLPATQRALLSQYSEGVNTALKNAKTRTFEYWLTSYEPTPWTPEDSLLVIFSMYMDLQLGQVELDLARTGVRRYFGADMLNFLQQSSDYQAALQGSTLPPYTDGIPALDTNTTALWQGLPPPDIGSNNWAVSGQLTASGQGMLANDMHLGLRVPIIWYRTQLNYTRDQQPVQLTGVSLPGLPGIVVGTNGDVAWGFTNANLDNVDWVALPKDARTWQVNETLATTGEPVQFPITMSDYGPVRELDNQQYALKWVAHQPYAVTLDILNLDVVSSVDEALNVAHNIRMPVQNMLVVDTKGAIAWTPAGAVTARPAPTATAIPASEFSAQWQNNTPAAELPLVKNPASQRLWTANARVISAEQLQRFGDGGYALGARALQIKQRLMAKDTFSEADFYHIQLDNEALFLKPWHQLLTQTLQQQSPQYLAELEALANWQQCACPDSVGYTLVQRYRRHVVNALLSPVMTKLARENFRPNGLLRQTETAVWQLLNEQPDSWLPTGYKNWSAFLLSAWQETRTALNTQMQTESLAALNWGAVNALTVKHPFAANVPLVGEYLNRPVIAGYGDSYMPAVQQPEFGASQRLFVQPGRLSEAVLTLPGAQSGHPLSQFYRVGFNDYAEHNSTPLLPGPVRYTLMLEPAQ</sequence>
<evidence type="ECO:0000313" key="7">
    <source>
        <dbReference type="EMBL" id="QPG04546.1"/>
    </source>
</evidence>
<organism evidence="7 8">
    <name type="scientific">Salinimonas marina</name>
    <dbReference type="NCBI Taxonomy" id="2785918"/>
    <lineage>
        <taxon>Bacteria</taxon>
        <taxon>Pseudomonadati</taxon>
        <taxon>Pseudomonadota</taxon>
        <taxon>Gammaproteobacteria</taxon>
        <taxon>Alteromonadales</taxon>
        <taxon>Alteromonadaceae</taxon>
        <taxon>Alteromonas/Salinimonas group</taxon>
        <taxon>Salinimonas</taxon>
    </lineage>
</organism>
<keyword evidence="8" id="KW-1185">Reference proteome</keyword>
<dbReference type="InterPro" id="IPR043147">
    <property type="entry name" value="Penicillin_amidase_A-knob"/>
</dbReference>
<evidence type="ECO:0000256" key="1">
    <source>
        <dbReference type="ARBA" id="ARBA00006586"/>
    </source>
</evidence>
<dbReference type="PANTHER" id="PTHR34218:SF4">
    <property type="entry name" value="ACYL-HOMOSERINE LACTONE ACYLASE QUIP"/>
    <property type="match status" value="1"/>
</dbReference>
<dbReference type="RefSeq" id="WP_195809640.1">
    <property type="nucleotide sequence ID" value="NZ_CP064795.1"/>
</dbReference>
<dbReference type="InterPro" id="IPR014395">
    <property type="entry name" value="Pen/GL7ACA/AHL_acylase"/>
</dbReference>
<evidence type="ECO:0000256" key="2">
    <source>
        <dbReference type="ARBA" id="ARBA00022801"/>
    </source>
</evidence>
<dbReference type="Pfam" id="PF01804">
    <property type="entry name" value="Penicil_amidase"/>
    <property type="match status" value="1"/>
</dbReference>
<dbReference type="Proteomes" id="UP000595095">
    <property type="component" value="Chromosome"/>
</dbReference>
<keyword evidence="3" id="KW-0865">Zymogen</keyword>
<feature type="binding site" evidence="6">
    <location>
        <position position="328"/>
    </location>
    <ligand>
        <name>Ca(2+)</name>
        <dbReference type="ChEBI" id="CHEBI:29108"/>
    </ligand>
</feature>
<comment type="similarity">
    <text evidence="1">Belongs to the peptidase S45 family.</text>
</comment>
<evidence type="ECO:0000256" key="4">
    <source>
        <dbReference type="ARBA" id="ARBA00038735"/>
    </source>
</evidence>
<dbReference type="EMBL" id="CP064795">
    <property type="protein sequence ID" value="QPG04546.1"/>
    <property type="molecule type" value="Genomic_DNA"/>
</dbReference>
<evidence type="ECO:0000256" key="3">
    <source>
        <dbReference type="ARBA" id="ARBA00023145"/>
    </source>
</evidence>
<gene>
    <name evidence="7" type="ORF">IT774_09860</name>
</gene>
<comment type="subunit">
    <text evidence="4">Heterodimer of an alpha subunit and a beta subunit processed from the same precursor.</text>
</comment>
<accession>A0A7S9HCK2</accession>
<dbReference type="InterPro" id="IPR023343">
    <property type="entry name" value="Penicillin_amidase_dom1"/>
</dbReference>
<evidence type="ECO:0000313" key="8">
    <source>
        <dbReference type="Proteomes" id="UP000595095"/>
    </source>
</evidence>
<dbReference type="Gene3D" id="2.30.120.10">
    <property type="match status" value="1"/>
</dbReference>
<dbReference type="GO" id="GO:0016811">
    <property type="term" value="F:hydrolase activity, acting on carbon-nitrogen (but not peptide) bonds, in linear amides"/>
    <property type="evidence" value="ECO:0007669"/>
    <property type="project" value="InterPro"/>
</dbReference>
<name>A0A7S9HCK2_9ALTE</name>
<dbReference type="GO" id="GO:0046872">
    <property type="term" value="F:metal ion binding"/>
    <property type="evidence" value="ECO:0007669"/>
    <property type="project" value="UniProtKB-KW"/>
</dbReference>
<feature type="binding site" evidence="6">
    <location>
        <position position="327"/>
    </location>
    <ligand>
        <name>Ca(2+)</name>
        <dbReference type="ChEBI" id="CHEBI:29108"/>
    </ligand>
</feature>
<dbReference type="AlphaFoldDB" id="A0A7S9HCK2"/>
<dbReference type="CDD" id="cd03747">
    <property type="entry name" value="Ntn_PGA_like"/>
    <property type="match status" value="1"/>
</dbReference>
<protein>
    <submittedName>
        <fullName evidence="7">Penicillin acylase family protein</fullName>
    </submittedName>
</protein>
<feature type="active site" description="Nucleophile" evidence="5">
    <location>
        <position position="249"/>
    </location>
</feature>
<comment type="cofactor">
    <cofactor evidence="6">
        <name>Ca(2+)</name>
        <dbReference type="ChEBI" id="CHEBI:29108"/>
    </cofactor>
    <text evidence="6">Binds 1 Ca(2+) ion per dimer.</text>
</comment>
<reference evidence="7 8" key="1">
    <citation type="submission" date="2020-11" db="EMBL/GenBank/DDBJ databases">
        <title>Complete genome sequence for Salinimonas sp. strain G2-b.</title>
        <authorList>
            <person name="Park S.-J."/>
        </authorList>
    </citation>
    <scope>NUCLEOTIDE SEQUENCE [LARGE SCALE GENOMIC DNA]</scope>
    <source>
        <strain evidence="7 8">G2-b</strain>
    </source>
</reference>
<dbReference type="Gene3D" id="1.10.439.10">
    <property type="entry name" value="Penicillin Amidohydrolase, domain 1"/>
    <property type="match status" value="1"/>
</dbReference>
<keyword evidence="6" id="KW-0479">Metal-binding</keyword>
<feature type="binding site" evidence="6">
    <location>
        <position position="325"/>
    </location>
    <ligand>
        <name>Ca(2+)</name>
        <dbReference type="ChEBI" id="CHEBI:29108"/>
    </ligand>
</feature>
<dbReference type="InterPro" id="IPR002692">
    <property type="entry name" value="S45"/>
</dbReference>
<keyword evidence="6" id="KW-0106">Calcium</keyword>
<evidence type="ECO:0000256" key="6">
    <source>
        <dbReference type="PIRSR" id="PIRSR001227-2"/>
    </source>
</evidence>
<dbReference type="PIRSF" id="PIRSF001227">
    <property type="entry name" value="Pen_acylase"/>
    <property type="match status" value="1"/>
</dbReference>
<evidence type="ECO:0000256" key="5">
    <source>
        <dbReference type="PIRSR" id="PIRSR001227-1"/>
    </source>
</evidence>